<proteinExistence type="predicted"/>
<keyword evidence="2" id="KW-1185">Reference proteome</keyword>
<reference evidence="1 2" key="1">
    <citation type="journal article" date="2020" name="Mol. Biol. Evol.">
        <title>Distinct Expression and Methylation Patterns for Genes with Different Fates following a Single Whole-Genome Duplication in Flowering Plants.</title>
        <authorList>
            <person name="Shi T."/>
            <person name="Rahmani R.S."/>
            <person name="Gugger P.F."/>
            <person name="Wang M."/>
            <person name="Li H."/>
            <person name="Zhang Y."/>
            <person name="Li Z."/>
            <person name="Wang Q."/>
            <person name="Van de Peer Y."/>
            <person name="Marchal K."/>
            <person name="Chen J."/>
        </authorList>
    </citation>
    <scope>NUCLEOTIDE SEQUENCE [LARGE SCALE GENOMIC DNA]</scope>
    <source>
        <tissue evidence="1">Leaf</tissue>
    </source>
</reference>
<evidence type="ECO:0000313" key="1">
    <source>
        <dbReference type="EMBL" id="DAD25337.1"/>
    </source>
</evidence>
<dbReference type="Proteomes" id="UP000607653">
    <property type="component" value="Unassembled WGS sequence"/>
</dbReference>
<sequence length="66" mass="7057">MEGLEKGSLGINVQVVGENLERKYEADVKQGEVLAEIGGMKDRSRVDISGSINGKIFKLSSGGKSF</sequence>
<gene>
    <name evidence="1" type="ORF">HUJ06_026801</name>
</gene>
<evidence type="ECO:0000313" key="2">
    <source>
        <dbReference type="Proteomes" id="UP000607653"/>
    </source>
</evidence>
<name>A0A822XYF3_NELNU</name>
<comment type="caution">
    <text evidence="1">The sequence shown here is derived from an EMBL/GenBank/DDBJ whole genome shotgun (WGS) entry which is preliminary data.</text>
</comment>
<organism evidence="1 2">
    <name type="scientific">Nelumbo nucifera</name>
    <name type="common">Sacred lotus</name>
    <dbReference type="NCBI Taxonomy" id="4432"/>
    <lineage>
        <taxon>Eukaryota</taxon>
        <taxon>Viridiplantae</taxon>
        <taxon>Streptophyta</taxon>
        <taxon>Embryophyta</taxon>
        <taxon>Tracheophyta</taxon>
        <taxon>Spermatophyta</taxon>
        <taxon>Magnoliopsida</taxon>
        <taxon>Proteales</taxon>
        <taxon>Nelumbonaceae</taxon>
        <taxon>Nelumbo</taxon>
    </lineage>
</organism>
<accession>A0A822XYF3</accession>
<protein>
    <submittedName>
        <fullName evidence="1">Uncharacterized protein</fullName>
    </submittedName>
</protein>
<dbReference type="AlphaFoldDB" id="A0A822XYF3"/>
<dbReference type="EMBL" id="DUZY01000001">
    <property type="protein sequence ID" value="DAD25337.1"/>
    <property type="molecule type" value="Genomic_DNA"/>
</dbReference>